<evidence type="ECO:0000256" key="3">
    <source>
        <dbReference type="ARBA" id="ARBA00022771"/>
    </source>
</evidence>
<dbReference type="InterPro" id="IPR001841">
    <property type="entry name" value="Znf_RING"/>
</dbReference>
<feature type="region of interest" description="Disordered" evidence="6">
    <location>
        <begin position="43"/>
        <end position="84"/>
    </location>
</feature>
<keyword evidence="9" id="KW-1185">Reference proteome</keyword>
<dbReference type="InterPro" id="IPR003734">
    <property type="entry name" value="DUF155"/>
</dbReference>
<evidence type="ECO:0000256" key="6">
    <source>
        <dbReference type="SAM" id="MobiDB-lite"/>
    </source>
</evidence>
<evidence type="ECO:0000256" key="5">
    <source>
        <dbReference type="PROSITE-ProRule" id="PRU00175"/>
    </source>
</evidence>
<feature type="region of interest" description="Disordered" evidence="6">
    <location>
        <begin position="901"/>
        <end position="926"/>
    </location>
</feature>
<dbReference type="SMART" id="SM00184">
    <property type="entry name" value="RING"/>
    <property type="match status" value="1"/>
</dbReference>
<keyword evidence="3 5" id="KW-0863">Zinc-finger</keyword>
<accession>A0A507F9S9</accession>
<comment type="caution">
    <text evidence="8">The sequence shown here is derived from an EMBL/GenBank/DDBJ whole genome shotgun (WGS) entry which is preliminary data.</text>
</comment>
<dbReference type="OrthoDB" id="242766at2759"/>
<organism evidence="8 9">
    <name type="scientific">Chytriomyces confervae</name>
    <dbReference type="NCBI Taxonomy" id="246404"/>
    <lineage>
        <taxon>Eukaryota</taxon>
        <taxon>Fungi</taxon>
        <taxon>Fungi incertae sedis</taxon>
        <taxon>Chytridiomycota</taxon>
        <taxon>Chytridiomycota incertae sedis</taxon>
        <taxon>Chytridiomycetes</taxon>
        <taxon>Chytridiales</taxon>
        <taxon>Chytriomycetaceae</taxon>
        <taxon>Chytriomyces</taxon>
    </lineage>
</organism>
<dbReference type="InterPro" id="IPR013083">
    <property type="entry name" value="Znf_RING/FYVE/PHD"/>
</dbReference>
<dbReference type="Proteomes" id="UP000320333">
    <property type="component" value="Unassembled WGS sequence"/>
</dbReference>
<keyword evidence="4" id="KW-0862">Zinc</keyword>
<dbReference type="PROSITE" id="PS50089">
    <property type="entry name" value="ZF_RING_2"/>
    <property type="match status" value="1"/>
</dbReference>
<feature type="compositionally biased region" description="Polar residues" evidence="6">
    <location>
        <begin position="901"/>
        <end position="910"/>
    </location>
</feature>
<feature type="domain" description="RING-type" evidence="7">
    <location>
        <begin position="667"/>
        <end position="706"/>
    </location>
</feature>
<proteinExistence type="inferred from homology"/>
<dbReference type="EMBL" id="QEAP01000213">
    <property type="protein sequence ID" value="TPX73033.1"/>
    <property type="molecule type" value="Genomic_DNA"/>
</dbReference>
<name>A0A507F9S9_9FUNG</name>
<sequence>MQQMFRHSLIRHMRILQPRLPNTFRTLPVYSLRHISIGTQPNLSSANGTTASAYRSRNQSAKSKKMGVRTVGPTTNRTSNDVSSSHPIHLEAQRVNAFSTAEKFDFPALLRLLQKSPMYNLLPFIADDVYHVRMAEDPSLNPPQNSSKSDAAETIEKEAGSEVFFFENGAFVAWGATDSQIEHLLGIAHRVGIKEYLDLEVEWFDYVQDPQHAKLASLENLLDAHLHKNRSVPNHLQTGKKLPFGRATILQNLGELYSLRGRVNLHSELLDLPDFCWSSSQMENAFSDVSRNLDVRARIAIFNKKLDYANELAEVVRNHLHEEHSLKLEWMIIWLISIAIGFETVHYMDRIREKEREKRIGHMAKHAHKNGTESAEVTDNSNLLVKNMTNAAARTAAAPGPTKAPHKSTTNNTQNMNHPDMISEWTLVEDEDTLEWEVLVVPNGEAPSSPSEVSDVKVESSAPMKSEVNTAQAVTSEVEEALAATESSNIDSGLNKNERNENGVDKNDLDSSDHENNPPTDTLRMQFQFASTVKACGHQCQLTDAVLNCCTCSDRRPHRAKYWHYVDGAGDQRCGERNGGYCFTCKSGINAIAGPKLASATPSLPWSESKPKANRARGPRPFSFRRRRHLLFTSTNRHTYCLMPSPSVLLPSWTPRDSSSIDENLRCNICTNVLFDAVRLFPCEHYFCKPCLLGWFSVSNVCPMDRMPLTSENIKRPDRVVAGLLSNLIGECSSCGFVGRRLDHTECHPPSPQSSAASHESAHVADFSSIYDCYLDSSDHLELAISVCAGCDVELEPSDAHFQCTSCSNIRFCSTCHLSAQFIHPSHHSFARIAATVIPQNAADNGDVVSLQDSIPCSEHPSIASESYRPTQSDLSRHYRDACEEEEREYIQAFRQLSISGQPPNATQAAESRPMKPFTPPTSKQEKRWWNALKKTSRAKQQQQQFKANGSVQACQHACCNPSGKKCCECSDERPIPSFLLPVAQNIAFSVGRCDAFCTMCKQRFSAL</sequence>
<evidence type="ECO:0000256" key="1">
    <source>
        <dbReference type="ARBA" id="ARBA00008306"/>
    </source>
</evidence>
<dbReference type="GO" id="GO:0070131">
    <property type="term" value="P:positive regulation of mitochondrial translation"/>
    <property type="evidence" value="ECO:0007669"/>
    <property type="project" value="TreeGrafter"/>
</dbReference>
<feature type="compositionally biased region" description="Basic and acidic residues" evidence="6">
    <location>
        <begin position="496"/>
        <end position="516"/>
    </location>
</feature>
<protein>
    <recommendedName>
        <fullName evidence="7">RING-type domain-containing protein</fullName>
    </recommendedName>
</protein>
<feature type="compositionally biased region" description="Polar residues" evidence="6">
    <location>
        <begin position="43"/>
        <end position="61"/>
    </location>
</feature>
<dbReference type="Gene3D" id="3.30.40.10">
    <property type="entry name" value="Zinc/RING finger domain, C3HC4 (zinc finger)"/>
    <property type="match status" value="1"/>
</dbReference>
<evidence type="ECO:0000259" key="7">
    <source>
        <dbReference type="PROSITE" id="PS50089"/>
    </source>
</evidence>
<dbReference type="InterPro" id="IPR017907">
    <property type="entry name" value="Znf_RING_CS"/>
</dbReference>
<gene>
    <name evidence="8" type="ORF">CcCBS67573_g05696</name>
</gene>
<evidence type="ECO:0000313" key="9">
    <source>
        <dbReference type="Proteomes" id="UP000320333"/>
    </source>
</evidence>
<dbReference type="GO" id="GO:0005739">
    <property type="term" value="C:mitochondrion"/>
    <property type="evidence" value="ECO:0007669"/>
    <property type="project" value="UniProtKB-ARBA"/>
</dbReference>
<dbReference type="PANTHER" id="PTHR16255">
    <property type="entry name" value="REQUIRED FOR MEIOTIC NUCLEAR DIVISION PROTEIN 1 HOMOLOG"/>
    <property type="match status" value="1"/>
</dbReference>
<dbReference type="PROSITE" id="PS00518">
    <property type="entry name" value="ZF_RING_1"/>
    <property type="match status" value="1"/>
</dbReference>
<dbReference type="PANTHER" id="PTHR16255:SF1">
    <property type="entry name" value="REQUIRED FOR MEIOTIC NUCLEAR DIVISION PROTEIN 1 HOMOLOG"/>
    <property type="match status" value="1"/>
</dbReference>
<feature type="compositionally biased region" description="Polar residues" evidence="6">
    <location>
        <begin position="407"/>
        <end position="417"/>
    </location>
</feature>
<feature type="compositionally biased region" description="Polar residues" evidence="6">
    <location>
        <begin position="72"/>
        <end position="84"/>
    </location>
</feature>
<evidence type="ECO:0000256" key="2">
    <source>
        <dbReference type="ARBA" id="ARBA00022723"/>
    </source>
</evidence>
<dbReference type="Pfam" id="PF13923">
    <property type="entry name" value="zf-C3HC4_2"/>
    <property type="match status" value="1"/>
</dbReference>
<feature type="compositionally biased region" description="Polar residues" evidence="6">
    <location>
        <begin position="485"/>
        <end position="495"/>
    </location>
</feature>
<keyword evidence="2" id="KW-0479">Metal-binding</keyword>
<feature type="region of interest" description="Disordered" evidence="6">
    <location>
        <begin position="395"/>
        <end position="418"/>
    </location>
</feature>
<dbReference type="AlphaFoldDB" id="A0A507F9S9"/>
<evidence type="ECO:0000256" key="4">
    <source>
        <dbReference type="ARBA" id="ARBA00022833"/>
    </source>
</evidence>
<dbReference type="Pfam" id="PF02582">
    <property type="entry name" value="DUF155"/>
    <property type="match status" value="1"/>
</dbReference>
<dbReference type="GO" id="GO:0008270">
    <property type="term" value="F:zinc ion binding"/>
    <property type="evidence" value="ECO:0007669"/>
    <property type="project" value="UniProtKB-KW"/>
</dbReference>
<comment type="similarity">
    <text evidence="1">Belongs to the RMD1/sif2 family.</text>
</comment>
<evidence type="ECO:0000313" key="8">
    <source>
        <dbReference type="EMBL" id="TPX73033.1"/>
    </source>
</evidence>
<reference evidence="8 9" key="1">
    <citation type="journal article" date="2019" name="Sci. Rep.">
        <title>Comparative genomics of chytrid fungi reveal insights into the obligate biotrophic and pathogenic lifestyle of Synchytrium endobioticum.</title>
        <authorList>
            <person name="van de Vossenberg B.T.L.H."/>
            <person name="Warris S."/>
            <person name="Nguyen H.D.T."/>
            <person name="van Gent-Pelzer M.P.E."/>
            <person name="Joly D.L."/>
            <person name="van de Geest H.C."/>
            <person name="Bonants P.J.M."/>
            <person name="Smith D.S."/>
            <person name="Levesque C.A."/>
            <person name="van der Lee T.A.J."/>
        </authorList>
    </citation>
    <scope>NUCLEOTIDE SEQUENCE [LARGE SCALE GENOMIC DNA]</scope>
    <source>
        <strain evidence="8 9">CBS 675.73</strain>
    </source>
</reference>
<feature type="region of interest" description="Disordered" evidence="6">
    <location>
        <begin position="443"/>
        <end position="522"/>
    </location>
</feature>
<dbReference type="SUPFAM" id="SSF57850">
    <property type="entry name" value="RING/U-box"/>
    <property type="match status" value="1"/>
</dbReference>
<dbReference type="InterPro" id="IPR051624">
    <property type="entry name" value="RMD1/Sad1-interacting"/>
</dbReference>